<evidence type="ECO:0000313" key="3">
    <source>
        <dbReference type="EMBL" id="MCK0085086.1"/>
    </source>
</evidence>
<evidence type="ECO:0000256" key="1">
    <source>
        <dbReference type="ARBA" id="ARBA00023118"/>
    </source>
</evidence>
<protein>
    <submittedName>
        <fullName evidence="3">TIGR03986 family CRISPR-associated RAMP protein</fullName>
    </submittedName>
</protein>
<sequence length="689" mass="80203">MAGKFVENYKKRFVNPYNFIPLMESCSRSVPTAEFEDCYTGYFDCRIKLLTPLFIPNTSSSSRLLSEEEKRNEKCKDEKWKGYDFYSYDDWSSEEWEGKGLPLPPQNPAIPGSEIRGALRSVFEAAFNGCMSSVSVDRVLSRRTNKPKKPGILKKINNEWVIIPCKRAMLFIGNKESTIPDEKMGIAVGRYRYNHWKEGQEIWVKFGNDQFTKETRKGSIKIAEVVNQYEVIENSSLTHYNRTKEERRRELRKKGYVQSWLHKGERFAHKHHESVFYDCNESEEALIRVNHSLDIDSLKIILEQYRDLGKNRNIGRDGKWYDGYEVFERGTLVYYSEVEDHVYLSPACLGREVFTKTVGALLKENGGYDPCADEKLCPACQVFGMVGKSGNGKAYARASKVRVTDAVLVDPARDIGELFEEPVVLPELGEPKPGTVEFYTEPPYEPSEKWKKGQGFWTYDYKYKVQNNKNPSNMRILSVREPKLRGRKYYWHSQVDLERYRGNQLSAMKQRIRPMKAVGRDEEPLFRFRVYFERLNRTQLNQLKWAIDFGNPACAHKIGRAKPLGFGSVRLSIDNLYLREIDKGTGIWEMKRETNIDNFFSHPVEASEALRIVQKMANWEERPRNVQYPSVDPGSHGTPYKKNETASHQWFKENKKDGYFMKVLPKADEDARKNLESEKALYTYTRNKN</sequence>
<dbReference type="NCBIfam" id="TIGR03986">
    <property type="entry name" value="TIGR03986 family CRISPR-associated RAMP protein"/>
    <property type="match status" value="1"/>
</dbReference>
<dbReference type="GO" id="GO:0051607">
    <property type="term" value="P:defense response to virus"/>
    <property type="evidence" value="ECO:0007669"/>
    <property type="project" value="UniProtKB-KW"/>
</dbReference>
<accession>A0AAW5F1N1</accession>
<dbReference type="InterPro" id="IPR023825">
    <property type="entry name" value="CRISPR-assoc_RAMP_BGP1436"/>
</dbReference>
<dbReference type="InterPro" id="IPR005537">
    <property type="entry name" value="RAMP_III_fam"/>
</dbReference>
<feature type="domain" description="CRISPR type III-associated protein" evidence="2">
    <location>
        <begin position="47"/>
        <end position="130"/>
    </location>
</feature>
<name>A0AAW5F1N1_CLOSY</name>
<dbReference type="AlphaFoldDB" id="A0AAW5F1N1"/>
<keyword evidence="1" id="KW-0051">Antiviral defense</keyword>
<organism evidence="3 4">
    <name type="scientific">Clostridium symbiosum</name>
    <name type="common">Bacteroides symbiosus</name>
    <dbReference type="NCBI Taxonomy" id="1512"/>
    <lineage>
        <taxon>Bacteria</taxon>
        <taxon>Bacillati</taxon>
        <taxon>Bacillota</taxon>
        <taxon>Clostridia</taxon>
        <taxon>Lachnospirales</taxon>
        <taxon>Lachnospiraceae</taxon>
        <taxon>Otoolea</taxon>
    </lineage>
</organism>
<reference evidence="3" key="1">
    <citation type="journal article" date="2022" name="Cell Host Microbe">
        <title>Colonization of the live biotherapeutic product VE303 and modulation of the microbiota and metabolites in healthy volunteers.</title>
        <authorList>
            <person name="Dsouza M."/>
            <person name="Menon R."/>
            <person name="Crossette E."/>
            <person name="Bhattarai S.K."/>
            <person name="Schneider J."/>
            <person name="Kim Y.G."/>
            <person name="Reddy S."/>
            <person name="Caballero S."/>
            <person name="Felix C."/>
            <person name="Cornacchione L."/>
            <person name="Hendrickson J."/>
            <person name="Watson A.R."/>
            <person name="Minot S.S."/>
            <person name="Greenfield N."/>
            <person name="Schopf L."/>
            <person name="Szabady R."/>
            <person name="Patarroyo J."/>
            <person name="Smith W."/>
            <person name="Harrison P."/>
            <person name="Kuijper E.J."/>
            <person name="Kelly C.P."/>
            <person name="Olle B."/>
            <person name="Bobilev D."/>
            <person name="Silber J.L."/>
            <person name="Bucci V."/>
            <person name="Roberts B."/>
            <person name="Faith J."/>
            <person name="Norman J.M."/>
        </authorList>
    </citation>
    <scope>NUCLEOTIDE SEQUENCE</scope>
    <source>
        <strain evidence="3">VE303-04</strain>
    </source>
</reference>
<proteinExistence type="predicted"/>
<evidence type="ECO:0000259" key="2">
    <source>
        <dbReference type="Pfam" id="PF03787"/>
    </source>
</evidence>
<dbReference type="Pfam" id="PF03787">
    <property type="entry name" value="RAMPs"/>
    <property type="match status" value="1"/>
</dbReference>
<dbReference type="RefSeq" id="WP_003509203.1">
    <property type="nucleotide sequence ID" value="NZ_CABKPP010000005.1"/>
</dbReference>
<dbReference type="Proteomes" id="UP001203136">
    <property type="component" value="Unassembled WGS sequence"/>
</dbReference>
<gene>
    <name evidence="3" type="ORF">K5I21_04180</name>
</gene>
<evidence type="ECO:0000313" key="4">
    <source>
        <dbReference type="Proteomes" id="UP001203136"/>
    </source>
</evidence>
<comment type="caution">
    <text evidence="3">The sequence shown here is derived from an EMBL/GenBank/DDBJ whole genome shotgun (WGS) entry which is preliminary data.</text>
</comment>
<dbReference type="EMBL" id="JAINVB010000001">
    <property type="protein sequence ID" value="MCK0085086.1"/>
    <property type="molecule type" value="Genomic_DNA"/>
</dbReference>